<gene>
    <name evidence="3" type="ORF">P7K49_015643</name>
</gene>
<reference evidence="3 4" key="1">
    <citation type="submission" date="2023-05" db="EMBL/GenBank/DDBJ databases">
        <title>B98-5 Cell Line De Novo Hybrid Assembly: An Optical Mapping Approach.</title>
        <authorList>
            <person name="Kananen K."/>
            <person name="Auerbach J.A."/>
            <person name="Kautto E."/>
            <person name="Blachly J.S."/>
        </authorList>
    </citation>
    <scope>NUCLEOTIDE SEQUENCE [LARGE SCALE GENOMIC DNA]</scope>
    <source>
        <strain evidence="3">B95-8</strain>
        <tissue evidence="3">Cell line</tissue>
    </source>
</reference>
<feature type="region of interest" description="Disordered" evidence="1">
    <location>
        <begin position="93"/>
        <end position="115"/>
    </location>
</feature>
<feature type="region of interest" description="Disordered" evidence="1">
    <location>
        <begin position="26"/>
        <end position="54"/>
    </location>
</feature>
<proteinExistence type="predicted"/>
<evidence type="ECO:0000256" key="2">
    <source>
        <dbReference type="SAM" id="SignalP"/>
    </source>
</evidence>
<evidence type="ECO:0000256" key="1">
    <source>
        <dbReference type="SAM" id="MobiDB-lite"/>
    </source>
</evidence>
<evidence type="ECO:0000313" key="4">
    <source>
        <dbReference type="Proteomes" id="UP001266305"/>
    </source>
</evidence>
<protein>
    <submittedName>
        <fullName evidence="3">Uncharacterized protein</fullName>
    </submittedName>
</protein>
<evidence type="ECO:0000313" key="3">
    <source>
        <dbReference type="EMBL" id="KAK2106129.1"/>
    </source>
</evidence>
<sequence length="115" mass="11669">MSPRSCLRSLRLLVFAVFSAAASNWLPRGQRPVPGGAGQRTRGAQQVSPPRDLRLARSAAAATTPASLCTPGVLSCRGPAPCAEAAGVAAAASGGTHRRLGELEGARGANAGRWP</sequence>
<feature type="compositionally biased region" description="Low complexity" evidence="1">
    <location>
        <begin position="39"/>
        <end position="54"/>
    </location>
</feature>
<dbReference type="Proteomes" id="UP001266305">
    <property type="component" value="Unassembled WGS sequence"/>
</dbReference>
<keyword evidence="4" id="KW-1185">Reference proteome</keyword>
<feature type="signal peptide" evidence="2">
    <location>
        <begin position="1"/>
        <end position="21"/>
    </location>
</feature>
<organism evidence="3 4">
    <name type="scientific">Saguinus oedipus</name>
    <name type="common">Cotton-top tamarin</name>
    <name type="synonym">Oedipomidas oedipus</name>
    <dbReference type="NCBI Taxonomy" id="9490"/>
    <lineage>
        <taxon>Eukaryota</taxon>
        <taxon>Metazoa</taxon>
        <taxon>Chordata</taxon>
        <taxon>Craniata</taxon>
        <taxon>Vertebrata</taxon>
        <taxon>Euteleostomi</taxon>
        <taxon>Mammalia</taxon>
        <taxon>Eutheria</taxon>
        <taxon>Euarchontoglires</taxon>
        <taxon>Primates</taxon>
        <taxon>Haplorrhini</taxon>
        <taxon>Platyrrhini</taxon>
        <taxon>Cebidae</taxon>
        <taxon>Callitrichinae</taxon>
        <taxon>Saguinus</taxon>
    </lineage>
</organism>
<accession>A0ABQ9V9T4</accession>
<feature type="chain" id="PRO_5046538652" evidence="2">
    <location>
        <begin position="22"/>
        <end position="115"/>
    </location>
</feature>
<comment type="caution">
    <text evidence="3">The sequence shown here is derived from an EMBL/GenBank/DDBJ whole genome shotgun (WGS) entry which is preliminary data.</text>
</comment>
<dbReference type="EMBL" id="JASSZA010000007">
    <property type="protein sequence ID" value="KAK2106129.1"/>
    <property type="molecule type" value="Genomic_DNA"/>
</dbReference>
<name>A0ABQ9V9T4_SAGOE</name>
<keyword evidence="2" id="KW-0732">Signal</keyword>